<accession>A0A450S3Y2</accession>
<protein>
    <submittedName>
        <fullName evidence="1">Uncharacterized protein</fullName>
    </submittedName>
</protein>
<evidence type="ECO:0000313" key="1">
    <source>
        <dbReference type="EMBL" id="VFJ46501.1"/>
    </source>
</evidence>
<reference evidence="1" key="1">
    <citation type="submission" date="2019-02" db="EMBL/GenBank/DDBJ databases">
        <authorList>
            <person name="Gruber-Vodicka R. H."/>
            <person name="Seah K. B. B."/>
        </authorList>
    </citation>
    <scope>NUCLEOTIDE SEQUENCE</scope>
    <source>
        <strain evidence="1">BECK_DK161</strain>
    </source>
</reference>
<sequence length="239" mass="27123">MKTDTPHPEQVSELTRGITLPLPAINEELLRVIVETLAKAWAELLTRHTNLLGQDEPAITALMEARLNTLRNEEPLWEMLVSAAIRGREMISYDGSHLEKRPDLSLLLTEARHPNFPLIIECKLIDAKTKPVRLYCNDGLARFINGEYAWYDQQAVMLAYVRDTSTIATSLMPHLGKHRNKETDPFASEQLPEAIGTTDLDLARSKHGRNFRYIGSRHYAPGPIVVWHLWAFSFDAETA</sequence>
<proteinExistence type="predicted"/>
<dbReference type="AlphaFoldDB" id="A0A450S3Y2"/>
<dbReference type="EMBL" id="CAADEY010000015">
    <property type="protein sequence ID" value="VFJ46501.1"/>
    <property type="molecule type" value="Genomic_DNA"/>
</dbReference>
<gene>
    <name evidence="1" type="ORF">BECKDK2373C_GA0170839_101518</name>
</gene>
<organism evidence="1">
    <name type="scientific">Candidatus Kentrum sp. DK</name>
    <dbReference type="NCBI Taxonomy" id="2126562"/>
    <lineage>
        <taxon>Bacteria</taxon>
        <taxon>Pseudomonadati</taxon>
        <taxon>Pseudomonadota</taxon>
        <taxon>Gammaproteobacteria</taxon>
        <taxon>Candidatus Kentrum</taxon>
    </lineage>
</organism>
<name>A0A450S3Y2_9GAMM</name>